<keyword evidence="3" id="KW-1185">Reference proteome</keyword>
<dbReference type="Proteomes" id="UP000010077">
    <property type="component" value="Chromosome"/>
</dbReference>
<organism evidence="2 3">
    <name type="scientific">Candidatus Endolissoclinum faulkneri L2</name>
    <dbReference type="NCBI Taxonomy" id="1193729"/>
    <lineage>
        <taxon>Bacteria</taxon>
        <taxon>Pseudomonadati</taxon>
        <taxon>Pseudomonadota</taxon>
        <taxon>Alphaproteobacteria</taxon>
        <taxon>Rhodospirillales</taxon>
        <taxon>Rhodospirillaceae</taxon>
        <taxon>Candidatus Endolissoclinum</taxon>
    </lineage>
</organism>
<evidence type="ECO:0000256" key="1">
    <source>
        <dbReference type="SAM" id="Phobius"/>
    </source>
</evidence>
<dbReference type="KEGG" id="thal:A1OE_1029"/>
<dbReference type="HOGENOM" id="CLU_3231087_0_0_5"/>
<proteinExistence type="predicted"/>
<keyword evidence="1" id="KW-0472">Membrane</keyword>
<feature type="transmembrane region" description="Helical" evidence="1">
    <location>
        <begin position="20"/>
        <end position="42"/>
    </location>
</feature>
<gene>
    <name evidence="2" type="ORF">A1OE_1029</name>
</gene>
<reference evidence="2 3" key="1">
    <citation type="journal article" date="2012" name="Proc. Natl. Acad. Sci. U.S.A.">
        <title>Genome streamlining and chemical defense in a coral reef symbiosis.</title>
        <authorList>
            <person name="Kwan J.C."/>
            <person name="Donia M.S."/>
            <person name="Han A.W."/>
            <person name="Hirose E."/>
            <person name="Haygood M.G."/>
            <person name="Schmidt E.W."/>
        </authorList>
    </citation>
    <scope>NUCLEOTIDE SEQUENCE [LARGE SCALE GENOMIC DNA]</scope>
    <source>
        <strain evidence="2 3">L2</strain>
    </source>
</reference>
<name>K7Z579_9PROT</name>
<sequence>MKILPYYFPSFEGVYGINAWIFYLENFQLLLRLVILLLIELFD</sequence>
<keyword evidence="1" id="KW-0812">Transmembrane</keyword>
<keyword evidence="1" id="KW-1133">Transmembrane helix</keyword>
<dbReference type="AlphaFoldDB" id="K7Z579"/>
<evidence type="ECO:0000313" key="3">
    <source>
        <dbReference type="Proteomes" id="UP000010077"/>
    </source>
</evidence>
<protein>
    <submittedName>
        <fullName evidence="2">Uncharacterized protein</fullName>
    </submittedName>
</protein>
<dbReference type="EMBL" id="CP003539">
    <property type="protein sequence ID" value="AFX99208.1"/>
    <property type="molecule type" value="Genomic_DNA"/>
</dbReference>
<evidence type="ECO:0000313" key="2">
    <source>
        <dbReference type="EMBL" id="AFX99208.1"/>
    </source>
</evidence>
<accession>K7Z579</accession>